<feature type="transmembrane region" description="Helical" evidence="2">
    <location>
        <begin position="64"/>
        <end position="83"/>
    </location>
</feature>
<sequence>MARISFSSKICMLLVTLMAVASALPRLGVVLPASAHETGDAHTHDAPAPSPEGHPHSAAASLPLLHWTMVALPMLVLSTVFSVRR</sequence>
<feature type="signal peptide" evidence="3">
    <location>
        <begin position="1"/>
        <end position="23"/>
    </location>
</feature>
<proteinExistence type="predicted"/>
<keyword evidence="2" id="KW-1133">Transmembrane helix</keyword>
<dbReference type="AlphaFoldDB" id="A0A8T2UNW6"/>
<organism evidence="4 5">
    <name type="scientific">Ceratopteris richardii</name>
    <name type="common">Triangle waterfern</name>
    <dbReference type="NCBI Taxonomy" id="49495"/>
    <lineage>
        <taxon>Eukaryota</taxon>
        <taxon>Viridiplantae</taxon>
        <taxon>Streptophyta</taxon>
        <taxon>Embryophyta</taxon>
        <taxon>Tracheophyta</taxon>
        <taxon>Polypodiopsida</taxon>
        <taxon>Polypodiidae</taxon>
        <taxon>Polypodiales</taxon>
        <taxon>Pteridineae</taxon>
        <taxon>Pteridaceae</taxon>
        <taxon>Parkerioideae</taxon>
        <taxon>Ceratopteris</taxon>
    </lineage>
</organism>
<keyword evidence="2" id="KW-0472">Membrane</keyword>
<evidence type="ECO:0000313" key="4">
    <source>
        <dbReference type="EMBL" id="KAH7435576.1"/>
    </source>
</evidence>
<protein>
    <submittedName>
        <fullName evidence="4">Uncharacterized protein</fullName>
    </submittedName>
</protein>
<dbReference type="Proteomes" id="UP000825935">
    <property type="component" value="Chromosome 6"/>
</dbReference>
<evidence type="ECO:0000256" key="3">
    <source>
        <dbReference type="SAM" id="SignalP"/>
    </source>
</evidence>
<keyword evidence="3" id="KW-0732">Signal</keyword>
<reference evidence="4" key="1">
    <citation type="submission" date="2021-08" db="EMBL/GenBank/DDBJ databases">
        <title>WGS assembly of Ceratopteris richardii.</title>
        <authorList>
            <person name="Marchant D.B."/>
            <person name="Chen G."/>
            <person name="Jenkins J."/>
            <person name="Shu S."/>
            <person name="Leebens-Mack J."/>
            <person name="Grimwood J."/>
            <person name="Schmutz J."/>
            <person name="Soltis P."/>
            <person name="Soltis D."/>
            <person name="Chen Z.-H."/>
        </authorList>
    </citation>
    <scope>NUCLEOTIDE SEQUENCE</scope>
    <source>
        <strain evidence="4">Whitten #5841</strain>
        <tissue evidence="4">Leaf</tissue>
    </source>
</reference>
<evidence type="ECO:0000256" key="1">
    <source>
        <dbReference type="SAM" id="MobiDB-lite"/>
    </source>
</evidence>
<feature type="region of interest" description="Disordered" evidence="1">
    <location>
        <begin position="38"/>
        <end position="57"/>
    </location>
</feature>
<name>A0A8T2UNW6_CERRI</name>
<dbReference type="EMBL" id="CM035411">
    <property type="protein sequence ID" value="KAH7435576.1"/>
    <property type="molecule type" value="Genomic_DNA"/>
</dbReference>
<feature type="chain" id="PRO_5035751089" evidence="3">
    <location>
        <begin position="24"/>
        <end position="85"/>
    </location>
</feature>
<comment type="caution">
    <text evidence="4">The sequence shown here is derived from an EMBL/GenBank/DDBJ whole genome shotgun (WGS) entry which is preliminary data.</text>
</comment>
<evidence type="ECO:0000313" key="5">
    <source>
        <dbReference type="Proteomes" id="UP000825935"/>
    </source>
</evidence>
<gene>
    <name evidence="4" type="ORF">KP509_06G070200</name>
</gene>
<keyword evidence="2" id="KW-0812">Transmembrane</keyword>
<accession>A0A8T2UNW6</accession>
<evidence type="ECO:0000256" key="2">
    <source>
        <dbReference type="SAM" id="Phobius"/>
    </source>
</evidence>
<keyword evidence="5" id="KW-1185">Reference proteome</keyword>